<evidence type="ECO:0000313" key="4">
    <source>
        <dbReference type="Proteomes" id="UP000192743"/>
    </source>
</evidence>
<organism evidence="3 4">
    <name type="scientific">Bacillus thuringiensis Bt18247</name>
    <dbReference type="NCBI Taxonomy" id="1423143"/>
    <lineage>
        <taxon>Bacteria</taxon>
        <taxon>Bacillati</taxon>
        <taxon>Bacillota</taxon>
        <taxon>Bacilli</taxon>
        <taxon>Bacillales</taxon>
        <taxon>Bacillaceae</taxon>
        <taxon>Bacillus</taxon>
        <taxon>Bacillus cereus group</taxon>
    </lineage>
</organism>
<dbReference type="EMBL" id="CP015250">
    <property type="protein sequence ID" value="AOM10834.1"/>
    <property type="molecule type" value="Genomic_DNA"/>
</dbReference>
<reference evidence="3 4" key="1">
    <citation type="submission" date="2016-02" db="EMBL/GenBank/DDBJ databases">
        <title>Comparative analysis of three nematocidal Bacillus thuringiensis strains.</title>
        <authorList>
            <person name="Hollensteiner J."/>
            <person name="Kloesener M."/>
            <person name="Bunk B."/>
            <person name="Sproeer C."/>
            <person name="Rosenstiel P."/>
            <person name="Schulte-Iserlohe R."/>
            <person name="Schulenburg H."/>
            <person name="Liesegang H."/>
        </authorList>
    </citation>
    <scope>NUCLEOTIDE SEQUENCE [LARGE SCALE GENOMIC DNA]</scope>
    <source>
        <strain evidence="3 4">Bt18247</strain>
    </source>
</reference>
<evidence type="ECO:0000256" key="2">
    <source>
        <dbReference type="SAM" id="Phobius"/>
    </source>
</evidence>
<feature type="region of interest" description="Disordered" evidence="1">
    <location>
        <begin position="474"/>
        <end position="566"/>
    </location>
</feature>
<evidence type="ECO:0000256" key="1">
    <source>
        <dbReference type="SAM" id="MobiDB-lite"/>
    </source>
</evidence>
<keyword evidence="2" id="KW-1133">Transmembrane helix</keyword>
<keyword evidence="2" id="KW-0812">Transmembrane</keyword>
<feature type="compositionally biased region" description="Gly residues" evidence="1">
    <location>
        <begin position="163"/>
        <end position="263"/>
    </location>
</feature>
<feature type="region of interest" description="Disordered" evidence="1">
    <location>
        <begin position="117"/>
        <end position="281"/>
    </location>
</feature>
<name>A0A9W3X8K3_BACTU</name>
<dbReference type="Proteomes" id="UP000192743">
    <property type="component" value="Chromosome"/>
</dbReference>
<feature type="transmembrane region" description="Helical" evidence="2">
    <location>
        <begin position="12"/>
        <end position="30"/>
    </location>
</feature>
<evidence type="ECO:0000313" key="3">
    <source>
        <dbReference type="EMBL" id="AOM10834.1"/>
    </source>
</evidence>
<sequence length="961" mass="105157">MEENNNNLGKKVAISVMSVALFGTSGYLVYDKGFSTAGRETVKLASNTEEKKDDRITGSNLQSMFPNLVADPVKKDDKPGEKPNINLADLIGNNKSPITPVTYKPDDVSVEKKDPLIKLSDAPAPQKPELPTNMGGPVVEPVKNNDNVQLPTPTVEPPKTNTGTGGTGTGGTGTEGNGTGGTGTEGNGTGGTGTEGNGTGGTGTGGTGTEGNGTGGNGTGGTGTEGNGTGGTGTEGNGTGGTGTEGTGTGGTGTEGNGTGGTGTEKPKPEPEPTYPTITVSPKTGDILVEWYTANGEKSSAVFFGEFYKAQNHLKLIDSMKNTENRNDLQLISQVSSSPTEANKAALLLAAQDSAQFEKVASSKYEQLFYIRNQLTLYQEPAFNDQEFEYFKENKKSVIEKLSKDIFKAALNEEKRDVNAALSKYYLLTSVLQGVDEDLQKQAYDRVQAIFNQMLENELEQMVQGKIEVPTVPVLNQGKEQNKNVEEKPTAEKEVQQSKDEEKQQNKENSKPEESKTNKEDVKQEEIQTNKENVKQEEAQNNKEDKKNEEQKDNKDGKKQDEVKTPGQWAIEQVTAYMNEAKWKEAIVLADQYIDQTKGEEQNTLKDQLKNAVENLLTQSKAEETSAEMALQNYHFILNVKNVVAEQREEAKSLSLPVMLEVKADQALAEKDYYNAVLYMANSIRNKNKHAHAFEKLQTNTNFLWNQTMEQWNNLKGNSGWQSEVKKSVQPSLELIVYLKDISPAIVDDTRFNEKIKEATKKLEGIQLLNLASYENSKGDEASQLNALYYYGQAYERGIADAGDMSNIFNKLLNKARGFEVSDPARAMNLYRLMYTTPGAQGLGFQDVIRNSIDYLNDFNVASQSFAKYGNSSNVKDIATALAYANTAIENGYANEQSKAKIRQIAEEMVKVGKNALKGNDLNTAYQYFEFVSRADYKHVPQDVRSQANDGLQAIKNTTKK</sequence>
<protein>
    <recommendedName>
        <fullName evidence="5">Group-specific protein</fullName>
    </recommendedName>
</protein>
<feature type="compositionally biased region" description="Basic and acidic residues" evidence="1">
    <location>
        <begin position="480"/>
        <end position="564"/>
    </location>
</feature>
<dbReference type="AlphaFoldDB" id="A0A9W3X8K3"/>
<dbReference type="RefSeq" id="WP_069355511.1">
    <property type="nucleotide sequence ID" value="NZ_CP015250.1"/>
</dbReference>
<proteinExistence type="predicted"/>
<gene>
    <name evidence="3" type="ORF">BTI247_24440</name>
</gene>
<keyword evidence="2" id="KW-0472">Membrane</keyword>
<accession>A0A9W3X8K3</accession>
<evidence type="ECO:0008006" key="5">
    <source>
        <dbReference type="Google" id="ProtNLM"/>
    </source>
</evidence>